<proteinExistence type="predicted"/>
<dbReference type="EMBL" id="ODYU01003564">
    <property type="protein sequence ID" value="SOQ42485.1"/>
    <property type="molecule type" value="Genomic_DNA"/>
</dbReference>
<evidence type="ECO:0000313" key="1">
    <source>
        <dbReference type="EMBL" id="SOQ42485.1"/>
    </source>
</evidence>
<reference evidence="1" key="1">
    <citation type="submission" date="2016-07" db="EMBL/GenBank/DDBJ databases">
        <authorList>
            <person name="Bretaudeau A."/>
        </authorList>
    </citation>
    <scope>NUCLEOTIDE SEQUENCE</scope>
    <source>
        <strain evidence="1">Rice</strain>
        <tissue evidence="1">Whole body</tissue>
    </source>
</reference>
<accession>A0A2H1VNS8</accession>
<name>A0A2H1VNS8_SPOFR</name>
<sequence>MTAWFMRLGDRPAAVQRVAGSIPAPNNSMLTPYYMGLITQMVKRSTYEPVNEQTDHLMNR</sequence>
<dbReference type="AlphaFoldDB" id="A0A2H1VNS8"/>
<gene>
    <name evidence="1" type="ORF">SFRICE_006096</name>
</gene>
<organism evidence="1">
    <name type="scientific">Spodoptera frugiperda</name>
    <name type="common">Fall armyworm</name>
    <dbReference type="NCBI Taxonomy" id="7108"/>
    <lineage>
        <taxon>Eukaryota</taxon>
        <taxon>Metazoa</taxon>
        <taxon>Ecdysozoa</taxon>
        <taxon>Arthropoda</taxon>
        <taxon>Hexapoda</taxon>
        <taxon>Insecta</taxon>
        <taxon>Pterygota</taxon>
        <taxon>Neoptera</taxon>
        <taxon>Endopterygota</taxon>
        <taxon>Lepidoptera</taxon>
        <taxon>Glossata</taxon>
        <taxon>Ditrysia</taxon>
        <taxon>Noctuoidea</taxon>
        <taxon>Noctuidae</taxon>
        <taxon>Amphipyrinae</taxon>
        <taxon>Spodoptera</taxon>
    </lineage>
</organism>
<protein>
    <submittedName>
        <fullName evidence="1">SFRICE_006096</fullName>
    </submittedName>
</protein>